<dbReference type="PANTHER" id="PTHR30204">
    <property type="entry name" value="REDOX-CYCLING DRUG-SENSING TRANSCRIPTIONAL ACTIVATOR SOXR"/>
    <property type="match status" value="1"/>
</dbReference>
<reference evidence="6 7" key="1">
    <citation type="submission" date="2019-02" db="EMBL/GenBank/DDBJ databases">
        <title>Complete Genome Sequence and Methylome Analysis of Sphaerotilus natans subsp. sulfidivorans D-507.</title>
        <authorList>
            <person name="Fomenkov A."/>
            <person name="Gridneva E."/>
            <person name="Smolyakov D."/>
            <person name="Dubinina G."/>
            <person name="Vincze T."/>
            <person name="Grabovich M."/>
            <person name="Roberts R.J."/>
        </authorList>
    </citation>
    <scope>NUCLEOTIDE SEQUENCE [LARGE SCALE GENOMIC DNA]</scope>
    <source>
        <strain evidence="6 7">D-507</strain>
    </source>
</reference>
<organism evidence="6 7">
    <name type="scientific">Sphaerotilus sulfidivorans</name>
    <dbReference type="NCBI Taxonomy" id="639200"/>
    <lineage>
        <taxon>Bacteria</taxon>
        <taxon>Pseudomonadati</taxon>
        <taxon>Pseudomonadota</taxon>
        <taxon>Betaproteobacteria</taxon>
        <taxon>Burkholderiales</taxon>
        <taxon>Sphaerotilaceae</taxon>
        <taxon>Sphaerotilus</taxon>
    </lineage>
</organism>
<keyword evidence="1" id="KW-0678">Repressor</keyword>
<accession>A0A5C1Q0D8</accession>
<gene>
    <name evidence="6" type="ORF">EWH46_09295</name>
</gene>
<evidence type="ECO:0000256" key="2">
    <source>
        <dbReference type="ARBA" id="ARBA00023015"/>
    </source>
</evidence>
<dbReference type="CDD" id="cd01104">
    <property type="entry name" value="HTH_MlrA-CarA"/>
    <property type="match status" value="1"/>
</dbReference>
<dbReference type="Proteomes" id="UP000323522">
    <property type="component" value="Chromosome"/>
</dbReference>
<dbReference type="EMBL" id="CP035708">
    <property type="protein sequence ID" value="QEN00948.1"/>
    <property type="molecule type" value="Genomic_DNA"/>
</dbReference>
<dbReference type="InterPro" id="IPR047057">
    <property type="entry name" value="MerR_fam"/>
</dbReference>
<dbReference type="InterPro" id="IPR009061">
    <property type="entry name" value="DNA-bd_dom_put_sf"/>
</dbReference>
<evidence type="ECO:0000259" key="5">
    <source>
        <dbReference type="PROSITE" id="PS50937"/>
    </source>
</evidence>
<dbReference type="SUPFAM" id="SSF46955">
    <property type="entry name" value="Putative DNA-binding domain"/>
    <property type="match status" value="1"/>
</dbReference>
<dbReference type="PANTHER" id="PTHR30204:SF69">
    <property type="entry name" value="MERR-FAMILY TRANSCRIPTIONAL REGULATOR"/>
    <property type="match status" value="1"/>
</dbReference>
<name>A0A5C1Q0D8_9BURK</name>
<evidence type="ECO:0000256" key="3">
    <source>
        <dbReference type="ARBA" id="ARBA00023125"/>
    </source>
</evidence>
<dbReference type="Gene3D" id="1.10.1660.10">
    <property type="match status" value="1"/>
</dbReference>
<keyword evidence="3" id="KW-0238">DNA-binding</keyword>
<dbReference type="InterPro" id="IPR000551">
    <property type="entry name" value="MerR-type_HTH_dom"/>
</dbReference>
<dbReference type="Pfam" id="PF13411">
    <property type="entry name" value="MerR_1"/>
    <property type="match status" value="1"/>
</dbReference>
<proteinExistence type="predicted"/>
<protein>
    <submittedName>
        <fullName evidence="6">MerR family transcriptional regulator</fullName>
    </submittedName>
</protein>
<dbReference type="KEGG" id="snn:EWH46_09295"/>
<feature type="domain" description="HTH merR-type" evidence="5">
    <location>
        <begin position="43"/>
        <end position="112"/>
    </location>
</feature>
<evidence type="ECO:0000313" key="6">
    <source>
        <dbReference type="EMBL" id="QEN00948.1"/>
    </source>
</evidence>
<keyword evidence="2" id="KW-0805">Transcription regulation</keyword>
<dbReference type="GO" id="GO:0003700">
    <property type="term" value="F:DNA-binding transcription factor activity"/>
    <property type="evidence" value="ECO:0007669"/>
    <property type="project" value="InterPro"/>
</dbReference>
<dbReference type="GO" id="GO:0003677">
    <property type="term" value="F:DNA binding"/>
    <property type="evidence" value="ECO:0007669"/>
    <property type="project" value="UniProtKB-KW"/>
</dbReference>
<dbReference type="PROSITE" id="PS50937">
    <property type="entry name" value="HTH_MERR_2"/>
    <property type="match status" value="1"/>
</dbReference>
<keyword evidence="4" id="KW-0804">Transcription</keyword>
<dbReference type="SMART" id="SM00422">
    <property type="entry name" value="HTH_MERR"/>
    <property type="match status" value="1"/>
</dbReference>
<dbReference type="OrthoDB" id="9800334at2"/>
<evidence type="ECO:0000313" key="7">
    <source>
        <dbReference type="Proteomes" id="UP000323522"/>
    </source>
</evidence>
<evidence type="ECO:0000256" key="1">
    <source>
        <dbReference type="ARBA" id="ARBA00022491"/>
    </source>
</evidence>
<sequence length="374" mass="40922">MRVKSRTNRRQAMEAIQTRKVINMNTALFHGEPVSRGDDAVPRFRTAAVARMTGIAVATLRVWERRYRIVAPPQSVSGHRLYSSADVRRLGMIRSLVEQGHAIGTLAPLAEPALQELLVNGQTAPAATEPAASRLSARPRGEPAPRARALVVCGGGRTLPAVLAAQLGALPGEHRLLDWAAQSALPLSRGDHDLLALEIDTLHPDGVERLLALQREQVAREVVVVYGFGSDRLVQRLREAGVSVWRGPLGRAEMARLLRATLLELAGAETRWPQEPADPPVAAQPALSPEALARAARLTSRVLCECPRHLAELIQLLGDFEDYSARCAVDTPADRRLHDELGRTAALARQRFEQALRRIAAEEGWQLDADRVLE</sequence>
<dbReference type="AlphaFoldDB" id="A0A5C1Q0D8"/>
<evidence type="ECO:0000256" key="4">
    <source>
        <dbReference type="ARBA" id="ARBA00023163"/>
    </source>
</evidence>